<dbReference type="Pfam" id="PF01026">
    <property type="entry name" value="TatD_DNase"/>
    <property type="match status" value="1"/>
</dbReference>
<dbReference type="PANTHER" id="PTHR46124:SF2">
    <property type="entry name" value="D-AMINOACYL-TRNA DEACYLASE"/>
    <property type="match status" value="1"/>
</dbReference>
<keyword evidence="2 4" id="KW-0479">Metal-binding</keyword>
<proteinExistence type="inferred from homology"/>
<dbReference type="CDD" id="cd01310">
    <property type="entry name" value="TatD_DNAse"/>
    <property type="match status" value="1"/>
</dbReference>
<dbReference type="FunFam" id="3.20.20.140:FF:000005">
    <property type="entry name" value="TatD family hydrolase"/>
    <property type="match status" value="1"/>
</dbReference>
<gene>
    <name evidence="5" type="ORF">IPV69_10025</name>
</gene>
<feature type="binding site" evidence="4">
    <location>
        <position position="127"/>
    </location>
    <ligand>
        <name>a divalent metal cation</name>
        <dbReference type="ChEBI" id="CHEBI:60240"/>
        <label>2</label>
    </ligand>
</feature>
<dbReference type="GO" id="GO:0004536">
    <property type="term" value="F:DNA nuclease activity"/>
    <property type="evidence" value="ECO:0007669"/>
    <property type="project" value="InterPro"/>
</dbReference>
<evidence type="ECO:0000313" key="5">
    <source>
        <dbReference type="EMBL" id="QOV91670.1"/>
    </source>
</evidence>
<keyword evidence="6" id="KW-1185">Reference proteome</keyword>
<comment type="similarity">
    <text evidence="1">Belongs to the metallo-dependent hydrolases superfamily. TatD-type hydrolase family.</text>
</comment>
<dbReference type="PROSITE" id="PS01090">
    <property type="entry name" value="TATD_2"/>
    <property type="match status" value="1"/>
</dbReference>
<feature type="binding site" evidence="4">
    <location>
        <position position="7"/>
    </location>
    <ligand>
        <name>a divalent metal cation</name>
        <dbReference type="ChEBI" id="CHEBI:60240"/>
        <label>1</label>
    </ligand>
</feature>
<name>A0A7M2X4H6_9BACT</name>
<dbReference type="NCBIfam" id="TIGR00010">
    <property type="entry name" value="YchF/TatD family DNA exonuclease"/>
    <property type="match status" value="1"/>
</dbReference>
<dbReference type="InterPro" id="IPR032466">
    <property type="entry name" value="Metal_Hydrolase"/>
</dbReference>
<dbReference type="PIRSF" id="PIRSF005902">
    <property type="entry name" value="DNase_TatD"/>
    <property type="match status" value="1"/>
</dbReference>
<dbReference type="Proteomes" id="UP000593765">
    <property type="component" value="Chromosome"/>
</dbReference>
<organism evidence="5 6">
    <name type="scientific">Humisphaera borealis</name>
    <dbReference type="NCBI Taxonomy" id="2807512"/>
    <lineage>
        <taxon>Bacteria</taxon>
        <taxon>Pseudomonadati</taxon>
        <taxon>Planctomycetota</taxon>
        <taxon>Phycisphaerae</taxon>
        <taxon>Tepidisphaerales</taxon>
        <taxon>Tepidisphaeraceae</taxon>
        <taxon>Humisphaera</taxon>
    </lineage>
</organism>
<dbReference type="RefSeq" id="WP_206294974.1">
    <property type="nucleotide sequence ID" value="NZ_CP063458.1"/>
</dbReference>
<dbReference type="InterPro" id="IPR015991">
    <property type="entry name" value="TatD/YcfH-like"/>
</dbReference>
<feature type="binding site" evidence="4">
    <location>
        <position position="200"/>
    </location>
    <ligand>
        <name>a divalent metal cation</name>
        <dbReference type="ChEBI" id="CHEBI:60240"/>
        <label>1</label>
    </ligand>
</feature>
<evidence type="ECO:0000256" key="1">
    <source>
        <dbReference type="ARBA" id="ARBA00009275"/>
    </source>
</evidence>
<protein>
    <submittedName>
        <fullName evidence="5">TatD family hydrolase</fullName>
    </submittedName>
</protein>
<reference evidence="5 6" key="1">
    <citation type="submission" date="2020-10" db="EMBL/GenBank/DDBJ databases">
        <title>Wide distribution of Phycisphaera-like planctomycetes from WD2101 soil group in peatlands and genome analysis of the first cultivated representative.</title>
        <authorList>
            <person name="Dedysh S.N."/>
            <person name="Beletsky A.V."/>
            <person name="Ivanova A."/>
            <person name="Kulichevskaya I.S."/>
            <person name="Suzina N.E."/>
            <person name="Philippov D.A."/>
            <person name="Rakitin A.L."/>
            <person name="Mardanov A.V."/>
            <person name="Ravin N.V."/>
        </authorList>
    </citation>
    <scope>NUCLEOTIDE SEQUENCE [LARGE SCALE GENOMIC DNA]</scope>
    <source>
        <strain evidence="5 6">M1803</strain>
    </source>
</reference>
<dbReference type="InterPro" id="IPR001130">
    <property type="entry name" value="TatD-like"/>
</dbReference>
<dbReference type="KEGG" id="hbs:IPV69_10025"/>
<dbReference type="Gene3D" id="3.20.20.140">
    <property type="entry name" value="Metal-dependent hydrolases"/>
    <property type="match status" value="1"/>
</dbReference>
<evidence type="ECO:0000313" key="6">
    <source>
        <dbReference type="Proteomes" id="UP000593765"/>
    </source>
</evidence>
<accession>A0A7M2X4H6</accession>
<keyword evidence="3 5" id="KW-0378">Hydrolase</keyword>
<dbReference type="GO" id="GO:0046872">
    <property type="term" value="F:metal ion binding"/>
    <property type="evidence" value="ECO:0007669"/>
    <property type="project" value="UniProtKB-KW"/>
</dbReference>
<feature type="binding site" evidence="4">
    <location>
        <position position="150"/>
    </location>
    <ligand>
        <name>a divalent metal cation</name>
        <dbReference type="ChEBI" id="CHEBI:60240"/>
        <label>2</label>
    </ligand>
</feature>
<feature type="binding site" evidence="4">
    <location>
        <position position="5"/>
    </location>
    <ligand>
        <name>a divalent metal cation</name>
        <dbReference type="ChEBI" id="CHEBI:60240"/>
        <label>1</label>
    </ligand>
</feature>
<dbReference type="PANTHER" id="PTHR46124">
    <property type="entry name" value="D-AMINOACYL-TRNA DEACYLASE"/>
    <property type="match status" value="1"/>
</dbReference>
<evidence type="ECO:0000256" key="4">
    <source>
        <dbReference type="PIRSR" id="PIRSR005902-1"/>
    </source>
</evidence>
<dbReference type="AlphaFoldDB" id="A0A7M2X4H6"/>
<evidence type="ECO:0000256" key="3">
    <source>
        <dbReference type="ARBA" id="ARBA00022801"/>
    </source>
</evidence>
<feature type="binding site" evidence="4">
    <location>
        <position position="91"/>
    </location>
    <ligand>
        <name>a divalent metal cation</name>
        <dbReference type="ChEBI" id="CHEBI:60240"/>
        <label>1</label>
    </ligand>
</feature>
<sequence>MLDSHCHLTDPRLGGDLDAVLRRAQAAGVTRMISIGTDLDDDAATIAVCQGRDFLRCAVGVHPNYSHECDLSRLPELRTLQSAPSVVALGEMGLDYHHKFASKERQREVFEFQLDLAAELNRPIVIHSREAIDDTLAMMRPYTAIRAVFHCFTGTPAEAKKILDQGYLLGFTGAATFKNNAGIREAIRLCPTDRLLVETDAPYMTPEPMRKQKVNEPALVVHVADCIGRELGLSRDEVDRITTANAEALFGW</sequence>
<dbReference type="EMBL" id="CP063458">
    <property type="protein sequence ID" value="QOV91670.1"/>
    <property type="molecule type" value="Genomic_DNA"/>
</dbReference>
<evidence type="ECO:0000256" key="2">
    <source>
        <dbReference type="ARBA" id="ARBA00022723"/>
    </source>
</evidence>
<dbReference type="GO" id="GO:0016788">
    <property type="term" value="F:hydrolase activity, acting on ester bonds"/>
    <property type="evidence" value="ECO:0007669"/>
    <property type="project" value="InterPro"/>
</dbReference>
<dbReference type="SUPFAM" id="SSF51556">
    <property type="entry name" value="Metallo-dependent hydrolases"/>
    <property type="match status" value="1"/>
</dbReference>
<dbReference type="InterPro" id="IPR018228">
    <property type="entry name" value="DNase_TatD-rel_CS"/>
</dbReference>